<name>A0A6J7KZ43_9ZZZZ</name>
<sequence>MARQSACSARFLSVPAVDWFAPMVQQVMAAPAVAKRRAASSMSAASTPEAAAARSTGHSSTWARSSSQPSVWSAR</sequence>
<evidence type="ECO:0000313" key="2">
    <source>
        <dbReference type="EMBL" id="CAB4960945.1"/>
    </source>
</evidence>
<dbReference type="EMBL" id="CAFBMK010000487">
    <property type="protein sequence ID" value="CAB4960945.1"/>
    <property type="molecule type" value="Genomic_DNA"/>
</dbReference>
<reference evidence="2" key="1">
    <citation type="submission" date="2020-05" db="EMBL/GenBank/DDBJ databases">
        <authorList>
            <person name="Chiriac C."/>
            <person name="Salcher M."/>
            <person name="Ghai R."/>
            <person name="Kavagutti S V."/>
        </authorList>
    </citation>
    <scope>NUCLEOTIDE SEQUENCE</scope>
</reference>
<organism evidence="2">
    <name type="scientific">freshwater metagenome</name>
    <dbReference type="NCBI Taxonomy" id="449393"/>
    <lineage>
        <taxon>unclassified sequences</taxon>
        <taxon>metagenomes</taxon>
        <taxon>ecological metagenomes</taxon>
    </lineage>
</organism>
<proteinExistence type="predicted"/>
<accession>A0A6J7KZ43</accession>
<dbReference type="AlphaFoldDB" id="A0A6J7KZ43"/>
<feature type="region of interest" description="Disordered" evidence="1">
    <location>
        <begin position="38"/>
        <end position="75"/>
    </location>
</feature>
<gene>
    <name evidence="2" type="ORF">UFOPK3564_04058</name>
</gene>
<feature type="compositionally biased region" description="Low complexity" evidence="1">
    <location>
        <begin position="38"/>
        <end position="55"/>
    </location>
</feature>
<protein>
    <submittedName>
        <fullName evidence="2">Unannotated protein</fullName>
    </submittedName>
</protein>
<feature type="compositionally biased region" description="Polar residues" evidence="1">
    <location>
        <begin position="56"/>
        <end position="75"/>
    </location>
</feature>
<evidence type="ECO:0000256" key="1">
    <source>
        <dbReference type="SAM" id="MobiDB-lite"/>
    </source>
</evidence>